<dbReference type="GO" id="GO:0009535">
    <property type="term" value="C:chloroplast thylakoid membrane"/>
    <property type="evidence" value="ECO:0007669"/>
    <property type="project" value="TreeGrafter"/>
</dbReference>
<evidence type="ECO:0008006" key="2">
    <source>
        <dbReference type="Google" id="ProtNLM"/>
    </source>
</evidence>
<dbReference type="GO" id="GO:0016671">
    <property type="term" value="F:oxidoreductase activity, acting on a sulfur group of donors, disulfide as acceptor"/>
    <property type="evidence" value="ECO:0007669"/>
    <property type="project" value="TreeGrafter"/>
</dbReference>
<accession>A0A7S0IWW6</accession>
<reference evidence="1" key="1">
    <citation type="submission" date="2021-01" db="EMBL/GenBank/DDBJ databases">
        <authorList>
            <person name="Corre E."/>
            <person name="Pelletier E."/>
            <person name="Niang G."/>
            <person name="Scheremetjew M."/>
            <person name="Finn R."/>
            <person name="Kale V."/>
            <person name="Holt S."/>
            <person name="Cochrane G."/>
            <person name="Meng A."/>
            <person name="Brown T."/>
            <person name="Cohen L."/>
        </authorList>
    </citation>
    <scope>NUCLEOTIDE SEQUENCE</scope>
    <source>
        <strain evidence="1">RCC1130</strain>
    </source>
</reference>
<dbReference type="Gene3D" id="3.40.30.10">
    <property type="entry name" value="Glutaredoxin"/>
    <property type="match status" value="1"/>
</dbReference>
<sequence>MRCCVVGVEVLTPDGLCLRQCESCNLMAASMLAFEKEYGDRVDFVLLNGDDPRNAAVVRAFGVDGIPHIAMVTAQGALWATLIGFVPNAVMAKRLLGLSRAESDAGRHN</sequence>
<protein>
    <recommendedName>
        <fullName evidence="2">Thioredoxin domain-containing protein</fullName>
    </recommendedName>
</protein>
<name>A0A7S0IWW6_9EUKA</name>
<dbReference type="PANTHER" id="PTHR47353:SF1">
    <property type="entry name" value="THIOREDOXIN-LIKE PROTEIN HCF164, CHLOROPLASTIC"/>
    <property type="match status" value="1"/>
</dbReference>
<evidence type="ECO:0000313" key="1">
    <source>
        <dbReference type="EMBL" id="CAD8534436.1"/>
    </source>
</evidence>
<organism evidence="1">
    <name type="scientific">Calcidiscus leptoporus</name>
    <dbReference type="NCBI Taxonomy" id="127549"/>
    <lineage>
        <taxon>Eukaryota</taxon>
        <taxon>Haptista</taxon>
        <taxon>Haptophyta</taxon>
        <taxon>Prymnesiophyceae</taxon>
        <taxon>Coccolithales</taxon>
        <taxon>Calcidiscaceae</taxon>
        <taxon>Calcidiscus</taxon>
    </lineage>
</organism>
<dbReference type="GO" id="GO:0010190">
    <property type="term" value="P:cytochrome b6f complex assembly"/>
    <property type="evidence" value="ECO:0007669"/>
    <property type="project" value="TreeGrafter"/>
</dbReference>
<gene>
    <name evidence="1" type="ORF">CLEP1334_LOCUS9691</name>
</gene>
<dbReference type="InterPro" id="IPR044241">
    <property type="entry name" value="TxlA/HCF164"/>
</dbReference>
<dbReference type="PANTHER" id="PTHR47353">
    <property type="entry name" value="THIOREDOXIN-LIKE PROTEIN HCF164, CHLOROPLASTIC"/>
    <property type="match status" value="1"/>
</dbReference>
<proteinExistence type="predicted"/>
<dbReference type="SUPFAM" id="SSF52833">
    <property type="entry name" value="Thioredoxin-like"/>
    <property type="match status" value="1"/>
</dbReference>
<dbReference type="AlphaFoldDB" id="A0A7S0IWW6"/>
<dbReference type="EMBL" id="HBER01019196">
    <property type="protein sequence ID" value="CAD8534436.1"/>
    <property type="molecule type" value="Transcribed_RNA"/>
</dbReference>
<dbReference type="InterPro" id="IPR036249">
    <property type="entry name" value="Thioredoxin-like_sf"/>
</dbReference>